<feature type="domain" description="Cytochrome oxidase subunit I profile" evidence="8">
    <location>
        <begin position="246"/>
        <end position="763"/>
    </location>
</feature>
<dbReference type="InterPro" id="IPR000883">
    <property type="entry name" value="Cyt_C_Oxase_1"/>
</dbReference>
<comment type="caution">
    <text evidence="9">The sequence shown here is derived from an EMBL/GenBank/DDBJ whole genome shotgun (WGS) entry which is preliminary data.</text>
</comment>
<keyword evidence="5" id="KW-0349">Heme</keyword>
<keyword evidence="5" id="KW-0679">Respiratory chain</keyword>
<evidence type="ECO:0000256" key="4">
    <source>
        <dbReference type="ARBA" id="ARBA00023136"/>
    </source>
</evidence>
<reference evidence="9 10" key="1">
    <citation type="submission" date="2016-08" db="EMBL/GenBank/DDBJ databases">
        <title>New Insights into Marine Group III Euryarchaeota, from dark to light.</title>
        <authorList>
            <person name="Haro-Moreno J.M."/>
            <person name="Rodriguez-Valera F."/>
            <person name="Lopez-Garcia P."/>
            <person name="Moreira D."/>
            <person name="Martin-Cuadrado A.B."/>
        </authorList>
    </citation>
    <scope>NUCLEOTIDE SEQUENCE [LARGE SCALE GENOMIC DNA]</scope>
    <source>
        <strain evidence="9">CG-Epi5</strain>
    </source>
</reference>
<keyword evidence="5" id="KW-0813">Transport</keyword>
<feature type="transmembrane region" description="Helical" evidence="7">
    <location>
        <begin position="486"/>
        <end position="506"/>
    </location>
</feature>
<feature type="transmembrane region" description="Helical" evidence="7">
    <location>
        <begin position="518"/>
        <end position="539"/>
    </location>
</feature>
<evidence type="ECO:0000256" key="6">
    <source>
        <dbReference type="SAM" id="MobiDB-lite"/>
    </source>
</evidence>
<evidence type="ECO:0000256" key="7">
    <source>
        <dbReference type="SAM" id="Phobius"/>
    </source>
</evidence>
<dbReference type="PANTHER" id="PTHR10422:SF18">
    <property type="entry name" value="CYTOCHROME C OXIDASE SUBUNIT 1"/>
    <property type="match status" value="1"/>
</dbReference>
<feature type="transmembrane region" description="Helical" evidence="7">
    <location>
        <begin position="312"/>
        <end position="332"/>
    </location>
</feature>
<dbReference type="InterPro" id="IPR036927">
    <property type="entry name" value="Cyt_c_oxase-like_su1_sf"/>
</dbReference>
<dbReference type="EMBL" id="MIYW01000012">
    <property type="protein sequence ID" value="OIR22225.1"/>
    <property type="molecule type" value="Genomic_DNA"/>
</dbReference>
<dbReference type="Pfam" id="PF00115">
    <property type="entry name" value="COX1"/>
    <property type="match status" value="1"/>
</dbReference>
<protein>
    <recommendedName>
        <fullName evidence="8">Cytochrome oxidase subunit I profile domain-containing protein</fullName>
    </recommendedName>
</protein>
<evidence type="ECO:0000256" key="1">
    <source>
        <dbReference type="ARBA" id="ARBA00004141"/>
    </source>
</evidence>
<dbReference type="GO" id="GO:0004129">
    <property type="term" value="F:cytochrome-c oxidase activity"/>
    <property type="evidence" value="ECO:0007669"/>
    <property type="project" value="InterPro"/>
</dbReference>
<dbReference type="GO" id="GO:0009060">
    <property type="term" value="P:aerobic respiration"/>
    <property type="evidence" value="ECO:0007669"/>
    <property type="project" value="InterPro"/>
</dbReference>
<evidence type="ECO:0000256" key="5">
    <source>
        <dbReference type="RuleBase" id="RU000370"/>
    </source>
</evidence>
<dbReference type="SUPFAM" id="SSF81442">
    <property type="entry name" value="Cytochrome c oxidase subunit I-like"/>
    <property type="match status" value="1"/>
</dbReference>
<feature type="transmembrane region" description="Helical" evidence="7">
    <location>
        <begin position="551"/>
        <end position="569"/>
    </location>
</feature>
<feature type="transmembrane region" description="Helical" evidence="7">
    <location>
        <begin position="436"/>
        <end position="464"/>
    </location>
</feature>
<dbReference type="PROSITE" id="PS50855">
    <property type="entry name" value="COX1"/>
    <property type="match status" value="1"/>
</dbReference>
<feature type="transmembrane region" description="Helical" evidence="7">
    <location>
        <begin position="353"/>
        <end position="372"/>
    </location>
</feature>
<sequence>MDRLKILSLGIIATIIFALGALPTGETSPNGIDPSITSLVEANGCSCHNIGDGDMNNPNSGIILNLTMPSNFSAGETYTLILNMSGGPNDVAPMLEGPNMGGFMLKASTGVLTPIDDNVWKPDGASYLTHTGGGEGQNGDGNNLREWSFNWTAPDSDSVVTEFMIYGNSVNGNAYEESAGMGTSGDYWNSATFLLAGKNAQIADEGAHGELSGPKKLIYGFGIVFVTLAVVVVGYRMVDKEESFEEVMKNYWKWIYPWLTTTDHKYIGTLYIVTGFAWFFIGGILGLLIRWQLFEPRMDGDFLTYQEYNSTFTMHGTTMIFMAAMPIIFGFANYLIPLQIGARDLAFPRLNSFGYWLLPTGGIVLYMGYFTGGAGDVGWTGYAPYSSGATATRPGTDFWVAGQLMLGASSTLTAVNFLVTMLRMRAPGVDLMKMPLFAWSILVTVFLLLLSIPVFTVALILLMADRTFGSLYFSGPDSDPILWQHLFWYFGHPEVYIVILPAFGVLSEIISTFSRRPIFGYTSMVYAMATIGVISFVVYGHHMFTTGADPLFRFIVMLTTMLVAVPTGIKIFNWLATMTGGSVVLNTPMLFALGTVITFTIGGITGIILASIPLDIAFHDTYFVVAHFHYVLIGGTMFSFIAGVYYWYPKMVGKMMNERLGMVHFAASFITFNAAFYPMHNVGISGMPRRYATYDESLTELNQFISIFAILFGLTQLLFVYNVFYSYKNGKEAGDNPWNGWSLEWTTTSPPPENSFVEIPTLLDAEEMAEKNQLQENKTTEVEETLENNEEAEESE</sequence>
<feature type="transmembrane region" description="Helical" evidence="7">
    <location>
        <begin position="704"/>
        <end position="724"/>
    </location>
</feature>
<keyword evidence="5" id="KW-0249">Electron transport</keyword>
<keyword evidence="5" id="KW-0408">Iron</keyword>
<feature type="transmembrane region" description="Helical" evidence="7">
    <location>
        <begin position="590"/>
        <end position="612"/>
    </location>
</feature>
<organism evidence="9 10">
    <name type="scientific">Marine Group III euryarchaeote CG-Epi5</name>
    <dbReference type="NCBI Taxonomy" id="1888999"/>
    <lineage>
        <taxon>Archaea</taxon>
        <taxon>Methanobacteriati</taxon>
        <taxon>Thermoplasmatota</taxon>
        <taxon>Thermoplasmata</taxon>
        <taxon>Candidatus Thermoprofundales</taxon>
    </lineage>
</organism>
<dbReference type="AlphaFoldDB" id="A0A1J5TMR2"/>
<keyword evidence="4 7" id="KW-0472">Membrane</keyword>
<comment type="similarity">
    <text evidence="5">Belongs to the heme-copper respiratory oxidase family.</text>
</comment>
<keyword evidence="3 7" id="KW-1133">Transmembrane helix</keyword>
<evidence type="ECO:0000313" key="10">
    <source>
        <dbReference type="Proteomes" id="UP000183686"/>
    </source>
</evidence>
<gene>
    <name evidence="9" type="ORF">BEU02_00290</name>
</gene>
<feature type="transmembrane region" description="Helical" evidence="7">
    <location>
        <begin position="404"/>
        <end position="424"/>
    </location>
</feature>
<feature type="transmembrane region" description="Helical" evidence="7">
    <location>
        <begin position="270"/>
        <end position="292"/>
    </location>
</feature>
<dbReference type="PROSITE" id="PS00077">
    <property type="entry name" value="COX1_CUB"/>
    <property type="match status" value="1"/>
</dbReference>
<dbReference type="PANTHER" id="PTHR10422">
    <property type="entry name" value="CYTOCHROME C OXIDASE SUBUNIT 1"/>
    <property type="match status" value="1"/>
</dbReference>
<dbReference type="GO" id="GO:0016020">
    <property type="term" value="C:membrane"/>
    <property type="evidence" value="ECO:0007669"/>
    <property type="project" value="UniProtKB-SubCell"/>
</dbReference>
<keyword evidence="2 5" id="KW-0812">Transmembrane</keyword>
<name>A0A1J5TMR2_9ARCH</name>
<feature type="region of interest" description="Disordered" evidence="6">
    <location>
        <begin position="770"/>
        <end position="796"/>
    </location>
</feature>
<evidence type="ECO:0000313" key="9">
    <source>
        <dbReference type="EMBL" id="OIR22225.1"/>
    </source>
</evidence>
<evidence type="ECO:0000256" key="3">
    <source>
        <dbReference type="ARBA" id="ARBA00022989"/>
    </source>
</evidence>
<feature type="transmembrane region" description="Helical" evidence="7">
    <location>
        <begin position="624"/>
        <end position="648"/>
    </location>
</feature>
<dbReference type="PRINTS" id="PR01165">
    <property type="entry name" value="CYCOXIDASEI"/>
</dbReference>
<comment type="subcellular location">
    <subcellularLocation>
        <location evidence="1">Membrane</location>
        <topology evidence="1">Multi-pass membrane protein</topology>
    </subcellularLocation>
</comment>
<feature type="compositionally biased region" description="Acidic residues" evidence="6">
    <location>
        <begin position="782"/>
        <end position="796"/>
    </location>
</feature>
<proteinExistence type="inferred from homology"/>
<dbReference type="Proteomes" id="UP000183686">
    <property type="component" value="Unassembled WGS sequence"/>
</dbReference>
<dbReference type="NCBIfam" id="NF041895">
    <property type="entry name" value="choice_anch_V"/>
    <property type="match status" value="1"/>
</dbReference>
<dbReference type="GO" id="GO:0022904">
    <property type="term" value="P:respiratory electron transport chain"/>
    <property type="evidence" value="ECO:0007669"/>
    <property type="project" value="TreeGrafter"/>
</dbReference>
<dbReference type="GO" id="GO:0020037">
    <property type="term" value="F:heme binding"/>
    <property type="evidence" value="ECO:0007669"/>
    <property type="project" value="InterPro"/>
</dbReference>
<keyword evidence="5" id="KW-0479">Metal-binding</keyword>
<evidence type="ECO:0000256" key="2">
    <source>
        <dbReference type="ARBA" id="ARBA00022692"/>
    </source>
</evidence>
<dbReference type="GO" id="GO:0015990">
    <property type="term" value="P:electron transport coupled proton transport"/>
    <property type="evidence" value="ECO:0007669"/>
    <property type="project" value="TreeGrafter"/>
</dbReference>
<evidence type="ECO:0000259" key="8">
    <source>
        <dbReference type="PROSITE" id="PS50855"/>
    </source>
</evidence>
<dbReference type="InterPro" id="IPR023616">
    <property type="entry name" value="Cyt_c_oxase-like_su1_dom"/>
</dbReference>
<feature type="transmembrane region" description="Helical" evidence="7">
    <location>
        <begin position="660"/>
        <end position="679"/>
    </location>
</feature>
<feature type="transmembrane region" description="Helical" evidence="7">
    <location>
        <begin position="217"/>
        <end position="238"/>
    </location>
</feature>
<dbReference type="InterPro" id="IPR023615">
    <property type="entry name" value="Cyt_c_Oxase_su1_BS"/>
</dbReference>
<accession>A0A1J5TMR2</accession>
<dbReference type="Gene3D" id="1.20.210.10">
    <property type="entry name" value="Cytochrome c oxidase-like, subunit I domain"/>
    <property type="match status" value="1"/>
</dbReference>